<dbReference type="eggNOG" id="ENOG502SAT0">
    <property type="taxonomic scope" value="Eukaryota"/>
</dbReference>
<keyword evidence="5" id="KW-1185">Reference proteome</keyword>
<evidence type="ECO:0000313" key="5">
    <source>
        <dbReference type="Proteomes" id="UP000030687"/>
    </source>
</evidence>
<gene>
    <name evidence="4" type="ORF">CICLE_v10023822mg</name>
</gene>
<dbReference type="Gramene" id="ESR57129">
    <property type="protein sequence ID" value="ESR57129"/>
    <property type="gene ID" value="CICLE_v10023822mg"/>
</dbReference>
<organism evidence="4 5">
    <name type="scientific">Citrus clementina</name>
    <name type="common">Clementine</name>
    <name type="synonym">Citrus deliciosa x Citrus sinensis</name>
    <dbReference type="NCBI Taxonomy" id="85681"/>
    <lineage>
        <taxon>Eukaryota</taxon>
        <taxon>Viridiplantae</taxon>
        <taxon>Streptophyta</taxon>
        <taxon>Embryophyta</taxon>
        <taxon>Tracheophyta</taxon>
        <taxon>Spermatophyta</taxon>
        <taxon>Magnoliopsida</taxon>
        <taxon>eudicotyledons</taxon>
        <taxon>Gunneridae</taxon>
        <taxon>Pentapetalae</taxon>
        <taxon>rosids</taxon>
        <taxon>malvids</taxon>
        <taxon>Sapindales</taxon>
        <taxon>Rutaceae</taxon>
        <taxon>Aurantioideae</taxon>
        <taxon>Citrus</taxon>
    </lineage>
</organism>
<name>V4VV59_CITCL</name>
<evidence type="ECO:0000256" key="2">
    <source>
        <dbReference type="ARBA" id="ARBA00022690"/>
    </source>
</evidence>
<dbReference type="PANTHER" id="PTHR33091">
    <property type="entry name" value="PROTEIN, PUTATIVE, EXPRESSED-RELATED"/>
    <property type="match status" value="1"/>
</dbReference>
<reference evidence="4 5" key="1">
    <citation type="submission" date="2013-10" db="EMBL/GenBank/DDBJ databases">
        <authorList>
            <consortium name="International Citrus Genome Consortium"/>
            <person name="Jenkins J."/>
            <person name="Schmutz J."/>
            <person name="Prochnik S."/>
            <person name="Rokhsar D."/>
            <person name="Gmitter F."/>
            <person name="Ollitrault P."/>
            <person name="Machado M."/>
            <person name="Talon M."/>
            <person name="Wincker P."/>
            <person name="Jaillon O."/>
            <person name="Morgante M."/>
        </authorList>
    </citation>
    <scope>NUCLEOTIDE SEQUENCE</scope>
    <source>
        <strain evidence="5">cv. Clemenules</strain>
    </source>
</reference>
<dbReference type="PRINTS" id="PR00292">
    <property type="entry name" value="POTATOINHBTR"/>
</dbReference>
<dbReference type="InParanoid" id="V4VV59"/>
<comment type="similarity">
    <text evidence="1">Belongs to the protease inhibitor I13 (potato type I serine protease inhibitor) family.</text>
</comment>
<protein>
    <submittedName>
        <fullName evidence="4">Uncharacterized protein</fullName>
    </submittedName>
</protein>
<dbReference type="InterPro" id="IPR036354">
    <property type="entry name" value="Prot_inh_pot1_sf"/>
</dbReference>
<evidence type="ECO:0000256" key="1">
    <source>
        <dbReference type="ARBA" id="ARBA00008210"/>
    </source>
</evidence>
<sequence>ISVPNSQATPTIYFRKQLRQKKEKKEKKKKESMEDYCRTSSKSSWPELVGVKGEVAAEIIMRENGKVVAIIVKEGFEVTMDYRCDRVWVWVDHHGIVKYTPRIG</sequence>
<dbReference type="Pfam" id="PF00280">
    <property type="entry name" value="potato_inhibit"/>
    <property type="match status" value="1"/>
</dbReference>
<proteinExistence type="inferred from homology"/>
<dbReference type="Proteomes" id="UP000030687">
    <property type="component" value="Unassembled WGS sequence"/>
</dbReference>
<feature type="non-terminal residue" evidence="4">
    <location>
        <position position="1"/>
    </location>
</feature>
<dbReference type="SUPFAM" id="SSF54654">
    <property type="entry name" value="CI-2 family of serine protease inhibitors"/>
    <property type="match status" value="1"/>
</dbReference>
<dbReference type="GO" id="GO:0004867">
    <property type="term" value="F:serine-type endopeptidase inhibitor activity"/>
    <property type="evidence" value="ECO:0007669"/>
    <property type="project" value="UniProtKB-KW"/>
</dbReference>
<dbReference type="InterPro" id="IPR000864">
    <property type="entry name" value="Prot_inh_pot1"/>
</dbReference>
<keyword evidence="2" id="KW-0646">Protease inhibitor</keyword>
<dbReference type="PANTHER" id="PTHR33091:SF73">
    <property type="entry name" value="INHIBITOR OF TRYPSIN AND HAGEMAN FACTOR-LIKE"/>
    <property type="match status" value="1"/>
</dbReference>
<evidence type="ECO:0000256" key="3">
    <source>
        <dbReference type="ARBA" id="ARBA00022900"/>
    </source>
</evidence>
<dbReference type="PROSITE" id="PS00285">
    <property type="entry name" value="POTATO_INHIBITOR"/>
    <property type="match status" value="1"/>
</dbReference>
<evidence type="ECO:0000313" key="4">
    <source>
        <dbReference type="EMBL" id="ESR57129.1"/>
    </source>
</evidence>
<dbReference type="GO" id="GO:0009611">
    <property type="term" value="P:response to wounding"/>
    <property type="evidence" value="ECO:0007669"/>
    <property type="project" value="InterPro"/>
</dbReference>
<dbReference type="Gene3D" id="3.30.10.10">
    <property type="entry name" value="Trypsin Inhibitor V, subunit A"/>
    <property type="match status" value="1"/>
</dbReference>
<dbReference type="OMA" id="ESMEDYC"/>
<keyword evidence="3" id="KW-0722">Serine protease inhibitor</keyword>
<dbReference type="KEGG" id="cic:CICLE_v10023822mg"/>
<accession>V4VV59</accession>
<dbReference type="AlphaFoldDB" id="V4VV59"/>
<dbReference type="EMBL" id="KI536661">
    <property type="protein sequence ID" value="ESR57129.1"/>
    <property type="molecule type" value="Genomic_DNA"/>
</dbReference>